<dbReference type="Pfam" id="PF13561">
    <property type="entry name" value="adh_short_C2"/>
    <property type="match status" value="1"/>
</dbReference>
<name>A0A1G1SU07_9BACT</name>
<dbReference type="GO" id="GO:0016491">
    <property type="term" value="F:oxidoreductase activity"/>
    <property type="evidence" value="ECO:0007669"/>
    <property type="project" value="UniProtKB-KW"/>
</dbReference>
<dbReference type="PRINTS" id="PR00080">
    <property type="entry name" value="SDRFAMILY"/>
</dbReference>
<dbReference type="PROSITE" id="PS00061">
    <property type="entry name" value="ADH_SHORT"/>
    <property type="match status" value="1"/>
</dbReference>
<evidence type="ECO:0000313" key="5">
    <source>
        <dbReference type="Proteomes" id="UP000177506"/>
    </source>
</evidence>
<dbReference type="InterPro" id="IPR036291">
    <property type="entry name" value="NAD(P)-bd_dom_sf"/>
</dbReference>
<dbReference type="SUPFAM" id="SSF51735">
    <property type="entry name" value="NAD(P)-binding Rossmann-fold domains"/>
    <property type="match status" value="1"/>
</dbReference>
<feature type="domain" description="Ketoreductase" evidence="3">
    <location>
        <begin position="10"/>
        <end position="193"/>
    </location>
</feature>
<proteinExistence type="inferred from homology"/>
<organism evidence="4 5">
    <name type="scientific">Hymenobacter coccineus</name>
    <dbReference type="NCBI Taxonomy" id="1908235"/>
    <lineage>
        <taxon>Bacteria</taxon>
        <taxon>Pseudomonadati</taxon>
        <taxon>Bacteroidota</taxon>
        <taxon>Cytophagia</taxon>
        <taxon>Cytophagales</taxon>
        <taxon>Hymenobacteraceae</taxon>
        <taxon>Hymenobacter</taxon>
    </lineage>
</organism>
<dbReference type="PANTHER" id="PTHR43639:SF1">
    <property type="entry name" value="SHORT-CHAIN DEHYDROGENASE_REDUCTASE FAMILY PROTEIN"/>
    <property type="match status" value="1"/>
</dbReference>
<accession>A0A1G1SU07</accession>
<dbReference type="OrthoDB" id="9788235at2"/>
<reference evidence="4 5" key="1">
    <citation type="submission" date="2016-08" db="EMBL/GenBank/DDBJ databases">
        <title>Hymenobacter coccineus sp. nov., Hymenobacter lapidarius sp. nov. and Hymenobacter glacialis sp. nov., isolated from Antarctic soil.</title>
        <authorList>
            <person name="Sedlacek I."/>
            <person name="Kralova S."/>
            <person name="Kyrova K."/>
            <person name="Maslanova I."/>
            <person name="Stankova E."/>
            <person name="Vrbovska V."/>
            <person name="Nemec M."/>
            <person name="Bartak M."/>
            <person name="Svec P."/>
            <person name="Busse H.-J."/>
            <person name="Pantucek R."/>
        </authorList>
    </citation>
    <scope>NUCLEOTIDE SEQUENCE [LARGE SCALE GENOMIC DNA]</scope>
    <source>
        <strain evidence="4 5">CCM 8649</strain>
    </source>
</reference>
<gene>
    <name evidence="4" type="ORF">BEN49_02850</name>
</gene>
<dbReference type="SMART" id="SM00822">
    <property type="entry name" value="PKS_KR"/>
    <property type="match status" value="1"/>
</dbReference>
<dbReference type="Proteomes" id="UP000177506">
    <property type="component" value="Unassembled WGS sequence"/>
</dbReference>
<dbReference type="AlphaFoldDB" id="A0A1G1SU07"/>
<dbReference type="FunFam" id="3.40.50.720:FF:000084">
    <property type="entry name" value="Short-chain dehydrogenase reductase"/>
    <property type="match status" value="1"/>
</dbReference>
<dbReference type="EMBL" id="MDZA01000437">
    <property type="protein sequence ID" value="OGX82105.1"/>
    <property type="molecule type" value="Genomic_DNA"/>
</dbReference>
<dbReference type="InterPro" id="IPR002347">
    <property type="entry name" value="SDR_fam"/>
</dbReference>
<evidence type="ECO:0000256" key="1">
    <source>
        <dbReference type="ARBA" id="ARBA00006484"/>
    </source>
</evidence>
<dbReference type="PANTHER" id="PTHR43639">
    <property type="entry name" value="OXIDOREDUCTASE, SHORT-CHAIN DEHYDROGENASE/REDUCTASE FAMILY (AFU_ORTHOLOGUE AFUA_5G02870)"/>
    <property type="match status" value="1"/>
</dbReference>
<keyword evidence="2" id="KW-0560">Oxidoreductase</keyword>
<evidence type="ECO:0000313" key="4">
    <source>
        <dbReference type="EMBL" id="OGX82105.1"/>
    </source>
</evidence>
<dbReference type="PRINTS" id="PR00081">
    <property type="entry name" value="GDHRDH"/>
</dbReference>
<dbReference type="InterPro" id="IPR020904">
    <property type="entry name" value="Sc_DH/Rdtase_CS"/>
</dbReference>
<dbReference type="Gene3D" id="3.40.50.720">
    <property type="entry name" value="NAD(P)-binding Rossmann-like Domain"/>
    <property type="match status" value="1"/>
</dbReference>
<evidence type="ECO:0000259" key="3">
    <source>
        <dbReference type="SMART" id="SM00822"/>
    </source>
</evidence>
<comment type="caution">
    <text evidence="4">The sequence shown here is derived from an EMBL/GenBank/DDBJ whole genome shotgun (WGS) entry which is preliminary data.</text>
</comment>
<protein>
    <recommendedName>
        <fullName evidence="3">Ketoreductase domain-containing protein</fullName>
    </recommendedName>
</protein>
<sequence>MSTYAELRGKVALITGATKGIGRGIAEKLAALGVRLVLNYSADEAAAAATRQALADVGADYLLVKADVASPAAIAQLFAQALQHFGQLDIVVANAGIELIEKPVLDTTEADFDNVFNLNVKGTFFVLQQAARHLLSGGRLLLISSTMSIHPDAGAAVYAASKAASKLFVDVLAKELGGRQISVNSLMPGIIDHAGVITDQPENVKQRMRVGSPFNRLGTPADVAKVVAFLASDEGTFVHGHHLVVNGGSIH</sequence>
<comment type="similarity">
    <text evidence="1">Belongs to the short-chain dehydrogenases/reductases (SDR) family.</text>
</comment>
<dbReference type="InterPro" id="IPR057326">
    <property type="entry name" value="KR_dom"/>
</dbReference>
<keyword evidence="5" id="KW-1185">Reference proteome</keyword>
<evidence type="ECO:0000256" key="2">
    <source>
        <dbReference type="ARBA" id="ARBA00023002"/>
    </source>
</evidence>
<dbReference type="RefSeq" id="WP_070746875.1">
    <property type="nucleotide sequence ID" value="NZ_MDZA01000437.1"/>
</dbReference>